<evidence type="ECO:0000313" key="2">
    <source>
        <dbReference type="Proteomes" id="UP000320806"/>
    </source>
</evidence>
<dbReference type="OrthoDB" id="3215033at2"/>
<dbReference type="Pfam" id="PF11248">
    <property type="entry name" value="DUF3046"/>
    <property type="match status" value="1"/>
</dbReference>
<sequence>MRMSEFWQLVEEEFGDGYGRVLVDSHVLGELGYRTGADALADGTHPKHVWRALCIEMDVPKERWLGRDKPIREGGRAD</sequence>
<accession>A0A542EFU0</accession>
<dbReference type="InterPro" id="IPR021408">
    <property type="entry name" value="DUF3046"/>
</dbReference>
<gene>
    <name evidence="1" type="ORF">FB459_1563</name>
</gene>
<proteinExistence type="predicted"/>
<evidence type="ECO:0000313" key="1">
    <source>
        <dbReference type="EMBL" id="TQJ14116.1"/>
    </source>
</evidence>
<name>A0A542EFU0_9MICO</name>
<dbReference type="Proteomes" id="UP000320806">
    <property type="component" value="Unassembled WGS sequence"/>
</dbReference>
<dbReference type="AlphaFoldDB" id="A0A542EFU0"/>
<comment type="caution">
    <text evidence="1">The sequence shown here is derived from an EMBL/GenBank/DDBJ whole genome shotgun (WGS) entry which is preliminary data.</text>
</comment>
<organism evidence="1 2">
    <name type="scientific">Yimella lutea</name>
    <dbReference type="NCBI Taxonomy" id="587872"/>
    <lineage>
        <taxon>Bacteria</taxon>
        <taxon>Bacillati</taxon>
        <taxon>Actinomycetota</taxon>
        <taxon>Actinomycetes</taxon>
        <taxon>Micrococcales</taxon>
        <taxon>Dermacoccaceae</taxon>
        <taxon>Yimella</taxon>
    </lineage>
</organism>
<protein>
    <submittedName>
        <fullName evidence="1">DUF3046 family protein</fullName>
    </submittedName>
</protein>
<dbReference type="RefSeq" id="WP_141928025.1">
    <property type="nucleotide sequence ID" value="NZ_BAABCI010000034.1"/>
</dbReference>
<dbReference type="EMBL" id="VFMO01000001">
    <property type="protein sequence ID" value="TQJ14116.1"/>
    <property type="molecule type" value="Genomic_DNA"/>
</dbReference>
<keyword evidence="2" id="KW-1185">Reference proteome</keyword>
<reference evidence="1 2" key="1">
    <citation type="submission" date="2019-06" db="EMBL/GenBank/DDBJ databases">
        <title>Sequencing the genomes of 1000 actinobacteria strains.</title>
        <authorList>
            <person name="Klenk H.-P."/>
        </authorList>
    </citation>
    <scope>NUCLEOTIDE SEQUENCE [LARGE SCALE GENOMIC DNA]</scope>
    <source>
        <strain evidence="1 2">DSM 19828</strain>
    </source>
</reference>